<protein>
    <submittedName>
        <fullName evidence="1">Uncharacterized protein</fullName>
    </submittedName>
</protein>
<accession>A0ABR2LA10</accession>
<evidence type="ECO:0000313" key="2">
    <source>
        <dbReference type="Proteomes" id="UP001470230"/>
    </source>
</evidence>
<organism evidence="1 2">
    <name type="scientific">Tritrichomonas musculus</name>
    <dbReference type="NCBI Taxonomy" id="1915356"/>
    <lineage>
        <taxon>Eukaryota</taxon>
        <taxon>Metamonada</taxon>
        <taxon>Parabasalia</taxon>
        <taxon>Tritrichomonadida</taxon>
        <taxon>Tritrichomonadidae</taxon>
        <taxon>Tritrichomonas</taxon>
    </lineage>
</organism>
<gene>
    <name evidence="1" type="ORF">M9Y10_002148</name>
</gene>
<name>A0ABR2LA10_9EUKA</name>
<keyword evidence="2" id="KW-1185">Reference proteome</keyword>
<sequence>MSYFWLCCDPEPAKNLKNLKVEQKNQTLRASSHFLGIFTDDPDNLGRMCPRPTTPFNNEPSSIPSAFENESKGITASIVCESPPASMAFEFSDVRNRVSPQCLISIF</sequence>
<dbReference type="Proteomes" id="UP001470230">
    <property type="component" value="Unassembled WGS sequence"/>
</dbReference>
<evidence type="ECO:0000313" key="1">
    <source>
        <dbReference type="EMBL" id="KAK8899826.1"/>
    </source>
</evidence>
<dbReference type="EMBL" id="JAPFFF010000001">
    <property type="protein sequence ID" value="KAK8899826.1"/>
    <property type="molecule type" value="Genomic_DNA"/>
</dbReference>
<comment type="caution">
    <text evidence="1">The sequence shown here is derived from an EMBL/GenBank/DDBJ whole genome shotgun (WGS) entry which is preliminary data.</text>
</comment>
<proteinExistence type="predicted"/>
<reference evidence="1 2" key="1">
    <citation type="submission" date="2024-04" db="EMBL/GenBank/DDBJ databases">
        <title>Tritrichomonas musculus Genome.</title>
        <authorList>
            <person name="Alves-Ferreira E."/>
            <person name="Grigg M."/>
            <person name="Lorenzi H."/>
            <person name="Galac M."/>
        </authorList>
    </citation>
    <scope>NUCLEOTIDE SEQUENCE [LARGE SCALE GENOMIC DNA]</scope>
    <source>
        <strain evidence="1 2">EAF2021</strain>
    </source>
</reference>